<gene>
    <name evidence="1" type="ordered locus">P700755_003946</name>
</gene>
<dbReference type="AlphaFoldDB" id="K4IJ04"/>
<protein>
    <submittedName>
        <fullName evidence="1">Uncharacterized protein</fullName>
    </submittedName>
</protein>
<evidence type="ECO:0000313" key="1">
    <source>
        <dbReference type="EMBL" id="AFU70517.1"/>
    </source>
</evidence>
<dbReference type="HOGENOM" id="CLU_2370729_0_0_10"/>
<evidence type="ECO:0000313" key="2">
    <source>
        <dbReference type="Proteomes" id="UP000008514"/>
    </source>
</evidence>
<dbReference type="Proteomes" id="UP000008514">
    <property type="component" value="Chromosome"/>
</dbReference>
<dbReference type="EMBL" id="CP003879">
    <property type="protein sequence ID" value="AFU70517.1"/>
    <property type="molecule type" value="Genomic_DNA"/>
</dbReference>
<dbReference type="KEGG" id="ptq:P700755_003946"/>
<sequence length="95" mass="11105">MQHQWPIDGFTIALDWGTNGFAKTRWFPVGFSLAPCWFSCWFFVKPPLVPVGSRWFPLVPVGFEVKGFRFTYIGRIKTQQKSSKNQFYESVSLDY</sequence>
<name>K4IJ04_PSYTT</name>
<dbReference type="RefSeq" id="WP_015026050.1">
    <property type="nucleotide sequence ID" value="NC_018721.1"/>
</dbReference>
<organism evidence="1 2">
    <name type="scientific">Psychroflexus torquis (strain ATCC 700755 / CIP 106069 / ACAM 623)</name>
    <dbReference type="NCBI Taxonomy" id="313595"/>
    <lineage>
        <taxon>Bacteria</taxon>
        <taxon>Pseudomonadati</taxon>
        <taxon>Bacteroidota</taxon>
        <taxon>Flavobacteriia</taxon>
        <taxon>Flavobacteriales</taxon>
        <taxon>Flavobacteriaceae</taxon>
        <taxon>Psychroflexus</taxon>
    </lineage>
</organism>
<accession>K4IJ04</accession>
<proteinExistence type="predicted"/>
<keyword evidence="2" id="KW-1185">Reference proteome</keyword>
<reference evidence="1" key="1">
    <citation type="submission" date="2006-03" db="EMBL/GenBank/DDBJ databases">
        <authorList>
            <person name="Bowman J."/>
            <person name="Ferriera S."/>
            <person name="Johnson J."/>
            <person name="Kravitz S."/>
            <person name="Halpern A."/>
            <person name="Remington K."/>
            <person name="Beeson K."/>
            <person name="Tran B."/>
            <person name="Rogers Y.-H."/>
            <person name="Friedman R."/>
            <person name="Venter J.C."/>
        </authorList>
    </citation>
    <scope>NUCLEOTIDE SEQUENCE [LARGE SCALE GENOMIC DNA]</scope>
    <source>
        <strain evidence="1">ATCC 700755</strain>
    </source>
</reference>
<reference evidence="1" key="2">
    <citation type="submission" date="2012-09" db="EMBL/GenBank/DDBJ databases">
        <title>The complete sequence of Psychroflexus torquis an extreme psychrophile from sea-ice that is stimulated by light.</title>
        <authorList>
            <person name="Feng S."/>
            <person name="Powell S.M."/>
            <person name="Bowman J.P."/>
        </authorList>
    </citation>
    <scope>NUCLEOTIDE SEQUENCE [LARGE SCALE GENOMIC DNA]</scope>
    <source>
        <strain evidence="1">ATCC 700755</strain>
    </source>
</reference>